<keyword evidence="3" id="KW-1185">Reference proteome</keyword>
<evidence type="ECO:0000259" key="1">
    <source>
        <dbReference type="Pfam" id="PF01575"/>
    </source>
</evidence>
<proteinExistence type="predicted"/>
<comment type="caution">
    <text evidence="2">The sequence shown here is derived from an EMBL/GenBank/DDBJ whole genome shotgun (WGS) entry which is preliminary data.</text>
</comment>
<gene>
    <name evidence="2" type="ORF">AS026_15295</name>
</gene>
<accession>A0A109JD76</accession>
<feature type="domain" description="MaoC-like" evidence="1">
    <location>
        <begin position="20"/>
        <end position="74"/>
    </location>
</feature>
<dbReference type="Gene3D" id="3.10.129.10">
    <property type="entry name" value="Hotdog Thioesterase"/>
    <property type="match status" value="1"/>
</dbReference>
<dbReference type="RefSeq" id="WP_062372866.1">
    <property type="nucleotide sequence ID" value="NZ_LNCD01000106.1"/>
</dbReference>
<name>A0A109JD76_9HYPH</name>
<dbReference type="CDD" id="cd03454">
    <property type="entry name" value="YdeM"/>
    <property type="match status" value="1"/>
</dbReference>
<dbReference type="Proteomes" id="UP000068164">
    <property type="component" value="Unassembled WGS sequence"/>
</dbReference>
<organism evidence="2 3">
    <name type="scientific">Rhizobium altiplani</name>
    <dbReference type="NCBI Taxonomy" id="1864509"/>
    <lineage>
        <taxon>Bacteria</taxon>
        <taxon>Pseudomonadati</taxon>
        <taxon>Pseudomonadota</taxon>
        <taxon>Alphaproteobacteria</taxon>
        <taxon>Hyphomicrobiales</taxon>
        <taxon>Rhizobiaceae</taxon>
        <taxon>Rhizobium/Agrobacterium group</taxon>
        <taxon>Rhizobium</taxon>
    </lineage>
</organism>
<dbReference type="InterPro" id="IPR002539">
    <property type="entry name" value="MaoC-like_dom"/>
</dbReference>
<dbReference type="InterPro" id="IPR029069">
    <property type="entry name" value="HotDog_dom_sf"/>
</dbReference>
<dbReference type="AlphaFoldDB" id="A0A109JD76"/>
<dbReference type="OrthoDB" id="9797938at2"/>
<dbReference type="SUPFAM" id="SSF54637">
    <property type="entry name" value="Thioesterase/thiol ester dehydrase-isomerase"/>
    <property type="match status" value="1"/>
</dbReference>
<evidence type="ECO:0000313" key="2">
    <source>
        <dbReference type="EMBL" id="KWV46758.1"/>
    </source>
</evidence>
<dbReference type="EMBL" id="LNCD01000106">
    <property type="protein sequence ID" value="KWV46758.1"/>
    <property type="molecule type" value="Genomic_DNA"/>
</dbReference>
<dbReference type="Pfam" id="PF01575">
    <property type="entry name" value="MaoC_dehydratas"/>
    <property type="match status" value="1"/>
</dbReference>
<reference evidence="2 3" key="1">
    <citation type="submission" date="2015-11" db="EMBL/GenBank/DDBJ databases">
        <title>Draft Genome Sequence of the Strain BR 10423 (Rhizobium sp.) isolated from nodules of Mimosa pudica.</title>
        <authorList>
            <person name="Barauna A.C."/>
            <person name="Zilli J.E."/>
            <person name="Simoes-Araujo J.L."/>
            <person name="Reis V.M."/>
            <person name="James E.K."/>
            <person name="Reis F.B.Jr."/>
            <person name="Rouws L.F."/>
            <person name="Passos S.R."/>
            <person name="Gois S.R."/>
        </authorList>
    </citation>
    <scope>NUCLEOTIDE SEQUENCE [LARGE SCALE GENOMIC DNA]</scope>
    <source>
        <strain evidence="2 3">BR10423</strain>
    </source>
</reference>
<sequence length="155" mass="17243">MIMAERYASGEKTEIGSYLFTAARIVHFAERFDPQRFHLDAEAAKSSLFGGLCASGWHTCAAWMKTFVAYWSAECARLASEGIKPPKLGPSPGFTKLQWLRPVFADEEVTYSVTLLSSRPLVSRPGRRLNTIFCEGVLADGTPVVRFESTVIEFE</sequence>
<protein>
    <submittedName>
        <fullName evidence="2">Dehydratase</fullName>
    </submittedName>
</protein>
<evidence type="ECO:0000313" key="3">
    <source>
        <dbReference type="Proteomes" id="UP000068164"/>
    </source>
</evidence>